<evidence type="ECO:0000256" key="1">
    <source>
        <dbReference type="SAM" id="SignalP"/>
    </source>
</evidence>
<feature type="chain" id="PRO_5035159089" evidence="1">
    <location>
        <begin position="24"/>
        <end position="504"/>
    </location>
</feature>
<dbReference type="OrthoDB" id="10660770at2759"/>
<protein>
    <submittedName>
        <fullName evidence="2">Uncharacterized protein</fullName>
    </submittedName>
</protein>
<reference evidence="2" key="1">
    <citation type="submission" date="2021-06" db="EMBL/GenBank/DDBJ databases">
        <authorList>
            <person name="Hodson N. C."/>
            <person name="Mongue J. A."/>
            <person name="Jaron S. K."/>
        </authorList>
    </citation>
    <scope>NUCLEOTIDE SEQUENCE</scope>
</reference>
<gene>
    <name evidence="2" type="ORF">AFUS01_LOCUS6464</name>
</gene>
<feature type="signal peptide" evidence="1">
    <location>
        <begin position="1"/>
        <end position="23"/>
    </location>
</feature>
<comment type="caution">
    <text evidence="2">The sequence shown here is derived from an EMBL/GenBank/DDBJ whole genome shotgun (WGS) entry which is preliminary data.</text>
</comment>
<proteinExistence type="predicted"/>
<keyword evidence="3" id="KW-1185">Reference proteome</keyword>
<sequence length="504" mass="57326">MVYKIISLYFYLILLFHPHLSCSSQATNTSKVKISRGVYTRESLTPTFYTSVGALTFEYQLPNFSSHRSMIYDQDCPTDEILDNQASSSYTCPIFHYLHKIRDELEPLIQLKNLQSLPAADNGYQIPQCPNLSKHFLSVKVTSENLESYKAQLHQCVNGLMVKSASKLDFNQSLFRFPYAFMMSNFLDSYFKQLPSEGRTDLAVLLNAATNYNTLAFLQGLAEAQRWQDAVKDCQNQNIPKSLISPEVLSSSLQKLNELLLPKQLEPITSVNSSLGVYYRDKLTDCTFTDDNKLFIRVLVPLKQSSTNWKYLEVKSVPFLEVKSKRICYIKEFEEGKHFALDLLSRRNVQIECAGVDSEPGGNNQDERFCFLREEEQSISAFKKTCASTVLAAENRRSVLAKFCPMLCEEAEFFNLPIFTRVAPDRFVIVGMNESLVAEIDSSVNIIELGGSGALEVTLPCKGVIMFGKRRFQAEEPCGRVYKVVRVEPVQWGEAHRITKEMLF</sequence>
<dbReference type="AlphaFoldDB" id="A0A8J2NWF5"/>
<evidence type="ECO:0000313" key="2">
    <source>
        <dbReference type="EMBL" id="CAG7716985.1"/>
    </source>
</evidence>
<dbReference type="EMBL" id="CAJVCH010042592">
    <property type="protein sequence ID" value="CAG7716985.1"/>
    <property type="molecule type" value="Genomic_DNA"/>
</dbReference>
<accession>A0A8J2NWF5</accession>
<evidence type="ECO:0000313" key="3">
    <source>
        <dbReference type="Proteomes" id="UP000708208"/>
    </source>
</evidence>
<name>A0A8J2NWF5_9HEXA</name>
<keyword evidence="1" id="KW-0732">Signal</keyword>
<dbReference type="Proteomes" id="UP000708208">
    <property type="component" value="Unassembled WGS sequence"/>
</dbReference>
<organism evidence="2 3">
    <name type="scientific">Allacma fusca</name>
    <dbReference type="NCBI Taxonomy" id="39272"/>
    <lineage>
        <taxon>Eukaryota</taxon>
        <taxon>Metazoa</taxon>
        <taxon>Ecdysozoa</taxon>
        <taxon>Arthropoda</taxon>
        <taxon>Hexapoda</taxon>
        <taxon>Collembola</taxon>
        <taxon>Symphypleona</taxon>
        <taxon>Sminthuridae</taxon>
        <taxon>Allacma</taxon>
    </lineage>
</organism>